<dbReference type="Proteomes" id="UP000676246">
    <property type="component" value="Unassembled WGS sequence"/>
</dbReference>
<name>A0A940YHL3_9BURK</name>
<accession>A0A940YHL3</accession>
<comment type="caution">
    <text evidence="1">The sequence shown here is derived from an EMBL/GenBank/DDBJ whole genome shotgun (WGS) entry which is preliminary data.</text>
</comment>
<evidence type="ECO:0000313" key="2">
    <source>
        <dbReference type="Proteomes" id="UP000676246"/>
    </source>
</evidence>
<gene>
    <name evidence="1" type="ORF">KAK03_23925</name>
</gene>
<organism evidence="1 2">
    <name type="scientific">Ideonella alba</name>
    <dbReference type="NCBI Taxonomy" id="2824118"/>
    <lineage>
        <taxon>Bacteria</taxon>
        <taxon>Pseudomonadati</taxon>
        <taxon>Pseudomonadota</taxon>
        <taxon>Betaproteobacteria</taxon>
        <taxon>Burkholderiales</taxon>
        <taxon>Sphaerotilaceae</taxon>
        <taxon>Ideonella</taxon>
    </lineage>
</organism>
<proteinExistence type="predicted"/>
<reference evidence="1 2" key="1">
    <citation type="submission" date="2021-04" db="EMBL/GenBank/DDBJ databases">
        <title>The genome sequence of Ideonella sp. 3Y2.</title>
        <authorList>
            <person name="Liu Y."/>
        </authorList>
    </citation>
    <scope>NUCLEOTIDE SEQUENCE [LARGE SCALE GENOMIC DNA]</scope>
    <source>
        <strain evidence="1 2">3Y2</strain>
    </source>
</reference>
<dbReference type="AlphaFoldDB" id="A0A940YHL3"/>
<protein>
    <submittedName>
        <fullName evidence="1">Uncharacterized protein</fullName>
    </submittedName>
</protein>
<sequence>MQATRTTAVMTAPTTEFQASSTSARAGFLALSAAITFTLLAGIGQVADRQYDDAVLAQLAAVPMAAVSTDAPRG</sequence>
<dbReference type="EMBL" id="JAGQDD010000031">
    <property type="protein sequence ID" value="MBQ0933536.1"/>
    <property type="molecule type" value="Genomic_DNA"/>
</dbReference>
<evidence type="ECO:0000313" key="1">
    <source>
        <dbReference type="EMBL" id="MBQ0933536.1"/>
    </source>
</evidence>
<dbReference type="RefSeq" id="WP_210857197.1">
    <property type="nucleotide sequence ID" value="NZ_JAGQDD010000031.1"/>
</dbReference>
<keyword evidence="2" id="KW-1185">Reference proteome</keyword>